<dbReference type="InterPro" id="IPR005532">
    <property type="entry name" value="SUMF_dom"/>
</dbReference>
<dbReference type="GO" id="GO:0052699">
    <property type="term" value="P:ergothioneine biosynthetic process"/>
    <property type="evidence" value="ECO:0007669"/>
    <property type="project" value="InterPro"/>
</dbReference>
<dbReference type="InterPro" id="IPR034660">
    <property type="entry name" value="DinB/YfiT-like"/>
</dbReference>
<dbReference type="PATRIC" id="fig|1267766.3.peg.1220"/>
<dbReference type="PANTHER" id="PTHR23150">
    <property type="entry name" value="SULFATASE MODIFYING FACTOR 1, 2"/>
    <property type="match status" value="1"/>
</dbReference>
<dbReference type="InterPro" id="IPR042095">
    <property type="entry name" value="SUMF_sf"/>
</dbReference>
<dbReference type="Proteomes" id="UP000034392">
    <property type="component" value="Chromosome"/>
</dbReference>
<evidence type="ECO:0000256" key="1">
    <source>
        <dbReference type="ARBA" id="ARBA00023002"/>
    </source>
</evidence>
<dbReference type="Gene3D" id="3.90.1580.10">
    <property type="entry name" value="paralog of FGE (formylglycine-generating enzyme)"/>
    <property type="match status" value="1"/>
</dbReference>
<keyword evidence="8" id="KW-1185">Reference proteome</keyword>
<evidence type="ECO:0000256" key="2">
    <source>
        <dbReference type="ARBA" id="ARBA00023004"/>
    </source>
</evidence>
<feature type="region of interest" description="Disordered" evidence="4">
    <location>
        <begin position="1"/>
        <end position="20"/>
    </location>
</feature>
<evidence type="ECO:0000256" key="3">
    <source>
        <dbReference type="ARBA" id="ARBA00037882"/>
    </source>
</evidence>
<name>A0A0F7KSX5_9SPHN</name>
<feature type="region of interest" description="Disordered" evidence="4">
    <location>
        <begin position="331"/>
        <end position="351"/>
    </location>
</feature>
<dbReference type="GO" id="GO:0016491">
    <property type="term" value="F:oxidoreductase activity"/>
    <property type="evidence" value="ECO:0007669"/>
    <property type="project" value="UniProtKB-KW"/>
</dbReference>
<dbReference type="SUPFAM" id="SSF56436">
    <property type="entry name" value="C-type lectin-like"/>
    <property type="match status" value="1"/>
</dbReference>
<dbReference type="KEGG" id="aay:WYH_01211"/>
<dbReference type="EMBL" id="CP011452">
    <property type="protein sequence ID" value="AKH42256.1"/>
    <property type="molecule type" value="Genomic_DNA"/>
</dbReference>
<dbReference type="PANTHER" id="PTHR23150:SF36">
    <property type="entry name" value="HERCYNINE OXYGENASE"/>
    <property type="match status" value="1"/>
</dbReference>
<dbReference type="InterPro" id="IPR024775">
    <property type="entry name" value="DinB-like"/>
</dbReference>
<keyword evidence="2" id="KW-0408">Iron</keyword>
<evidence type="ECO:0000313" key="7">
    <source>
        <dbReference type="EMBL" id="AKH42256.1"/>
    </source>
</evidence>
<sequence length="435" mass="48946">MVLSEGRGGTIASSHSNAVAPDQRNMSLAERYAATRRLSEKLAEPLSEADATIQSMPDASPAKWHLAHTTWFFETFLLRDSLPGYRLHDERWPFLFNSYYEAEGARIARKDRGLIARPSLDEVHDWREAVDEAIRPLLDDPAHADLIELGIAHEQQHQELLLTDIKHAFFKNPLGPAMWRGRHAHEDEQAGGVGLADGPDWHQHPGGIALIGHQEGGFAFDNEGPAHRVLLEPFALRGTLVTNGEWDGFIADGGYRTASLWLSDAWDWVRRCNIEAPLYWRDGEHFTHCGWEERDPDAPVTHISYYEADAFASWAGMRLPTEFEWEAIARGQDSPGHPADGGNQLDEAAPPLPRGGHDLFGDCWQFTRSAYLPYPRFAPAEGAVGEYNGKFMAGQWVLKGASCTTVRGHSRPSYRNFFYPQQRWQFTGLRLARDV</sequence>
<dbReference type="InterPro" id="IPR016187">
    <property type="entry name" value="CTDL_fold"/>
</dbReference>
<feature type="domain" description="Sulfatase-modifying factor enzyme-like" evidence="5">
    <location>
        <begin position="199"/>
        <end position="335"/>
    </location>
</feature>
<protein>
    <submittedName>
        <fullName evidence="7">Iron(II)-dependent oxidoreductase EgtB</fullName>
        <ecNumber evidence="7">1.8.-.-</ecNumber>
    </submittedName>
</protein>
<feature type="domain" description="DinB-like" evidence="6">
    <location>
        <begin position="32"/>
        <end position="159"/>
    </location>
</feature>
<dbReference type="AlphaFoldDB" id="A0A0F7KSX5"/>
<dbReference type="InterPro" id="IPR051043">
    <property type="entry name" value="Sulfatase_Mod_Factor_Kinase"/>
</dbReference>
<accession>A0A0F7KSX5</accession>
<proteinExistence type="predicted"/>
<dbReference type="Pfam" id="PF12867">
    <property type="entry name" value="DinB_2"/>
    <property type="match status" value="1"/>
</dbReference>
<dbReference type="InterPro" id="IPR017806">
    <property type="entry name" value="EgtB"/>
</dbReference>
<evidence type="ECO:0000259" key="6">
    <source>
        <dbReference type="Pfam" id="PF12867"/>
    </source>
</evidence>
<evidence type="ECO:0000259" key="5">
    <source>
        <dbReference type="Pfam" id="PF03781"/>
    </source>
</evidence>
<dbReference type="SUPFAM" id="SSF109854">
    <property type="entry name" value="DinB/YfiT-like putative metalloenzymes"/>
    <property type="match status" value="1"/>
</dbReference>
<evidence type="ECO:0000313" key="8">
    <source>
        <dbReference type="Proteomes" id="UP000034392"/>
    </source>
</evidence>
<dbReference type="Pfam" id="PF03781">
    <property type="entry name" value="FGE-sulfatase"/>
    <property type="match status" value="1"/>
</dbReference>
<dbReference type="EC" id="1.8.-.-" evidence="7"/>
<gene>
    <name evidence="7" type="primary">egtB</name>
    <name evidence="7" type="ORF">WYH_01211</name>
</gene>
<comment type="pathway">
    <text evidence="3">Amino-acid biosynthesis; ergothioneine biosynthesis.</text>
</comment>
<evidence type="ECO:0000256" key="4">
    <source>
        <dbReference type="SAM" id="MobiDB-lite"/>
    </source>
</evidence>
<organism evidence="7 8">
    <name type="scientific">Croceibacterium atlanticum</name>
    <dbReference type="NCBI Taxonomy" id="1267766"/>
    <lineage>
        <taxon>Bacteria</taxon>
        <taxon>Pseudomonadati</taxon>
        <taxon>Pseudomonadota</taxon>
        <taxon>Alphaproteobacteria</taxon>
        <taxon>Sphingomonadales</taxon>
        <taxon>Erythrobacteraceae</taxon>
        <taxon>Croceibacterium</taxon>
    </lineage>
</organism>
<dbReference type="NCBIfam" id="TIGR03440">
    <property type="entry name" value="egtB_TIGR03440"/>
    <property type="match status" value="1"/>
</dbReference>
<keyword evidence="1 7" id="KW-0560">Oxidoreductase</keyword>
<reference evidence="7" key="1">
    <citation type="submission" date="2015-05" db="EMBL/GenBank/DDBJ databases">
        <title>The complete genome of Altererythrobacter atlanticus strain 26DY36.</title>
        <authorList>
            <person name="Wu Y.-H."/>
            <person name="Cheng H."/>
            <person name="Wu X.-W."/>
        </authorList>
    </citation>
    <scope>NUCLEOTIDE SEQUENCE [LARGE SCALE GENOMIC DNA]</scope>
    <source>
        <strain evidence="7">26DY36</strain>
    </source>
</reference>
<dbReference type="STRING" id="1267766.WYH_01211"/>